<dbReference type="Pfam" id="PF09438">
    <property type="entry name" value="DUF2017"/>
    <property type="match status" value="1"/>
</dbReference>
<evidence type="ECO:0000256" key="1">
    <source>
        <dbReference type="SAM" id="MobiDB-lite"/>
    </source>
</evidence>
<dbReference type="EMBL" id="BSUZ01000001">
    <property type="protein sequence ID" value="GMA85887.1"/>
    <property type="molecule type" value="Genomic_DNA"/>
</dbReference>
<evidence type="ECO:0000313" key="2">
    <source>
        <dbReference type="EMBL" id="GMA85887.1"/>
    </source>
</evidence>
<comment type="caution">
    <text evidence="2">The sequence shown here is derived from an EMBL/GenBank/DDBJ whole genome shotgun (WGS) entry which is preliminary data.</text>
</comment>
<organism evidence="2 3">
    <name type="scientific">Angustibacter aerolatus</name>
    <dbReference type="NCBI Taxonomy" id="1162965"/>
    <lineage>
        <taxon>Bacteria</taxon>
        <taxon>Bacillati</taxon>
        <taxon>Actinomycetota</taxon>
        <taxon>Actinomycetes</taxon>
        <taxon>Kineosporiales</taxon>
        <taxon>Kineosporiaceae</taxon>
    </lineage>
</organism>
<accession>A0ABQ6JCI5</accession>
<protein>
    <recommendedName>
        <fullName evidence="4">DUF2017 domain-containing protein</fullName>
    </recommendedName>
</protein>
<dbReference type="InterPro" id="IPR018561">
    <property type="entry name" value="AosR"/>
</dbReference>
<evidence type="ECO:0000313" key="3">
    <source>
        <dbReference type="Proteomes" id="UP001157017"/>
    </source>
</evidence>
<evidence type="ECO:0008006" key="4">
    <source>
        <dbReference type="Google" id="ProtNLM"/>
    </source>
</evidence>
<feature type="compositionally biased region" description="Low complexity" evidence="1">
    <location>
        <begin position="167"/>
        <end position="182"/>
    </location>
</feature>
<name>A0ABQ6JCI5_9ACTN</name>
<proteinExistence type="predicted"/>
<gene>
    <name evidence="2" type="ORF">GCM10025868_11370</name>
</gene>
<keyword evidence="3" id="KW-1185">Reference proteome</keyword>
<dbReference type="Proteomes" id="UP001157017">
    <property type="component" value="Unassembled WGS sequence"/>
</dbReference>
<sequence length="200" mass="22193">MGRKQGFWRGRDGVRMAFGERDRRVLSDLLTDVAGMLDDDSETPTDPLEALVGISTSTGPPDDPALRRLLPDAHRDDAEASAEFRRYTERSVRERKRSGLQVAVESLQHDGTVVLTPEQRTAWVVALTDVRLVLGERLGLHTDEDHERLVEVVEQACSTRTSRATQTRPPSAPSCCSRSTSTSRCCRPRLVDALSRDLPG</sequence>
<feature type="region of interest" description="Disordered" evidence="1">
    <location>
        <begin position="160"/>
        <end position="182"/>
    </location>
</feature>
<reference evidence="3" key="1">
    <citation type="journal article" date="2019" name="Int. J. Syst. Evol. Microbiol.">
        <title>The Global Catalogue of Microorganisms (GCM) 10K type strain sequencing project: providing services to taxonomists for standard genome sequencing and annotation.</title>
        <authorList>
            <consortium name="The Broad Institute Genomics Platform"/>
            <consortium name="The Broad Institute Genome Sequencing Center for Infectious Disease"/>
            <person name="Wu L."/>
            <person name="Ma J."/>
        </authorList>
    </citation>
    <scope>NUCLEOTIDE SEQUENCE [LARGE SCALE GENOMIC DNA]</scope>
    <source>
        <strain evidence="3">NBRC 108730</strain>
    </source>
</reference>